<accession>A0A6S6QKQ3</accession>
<evidence type="ECO:0000256" key="8">
    <source>
        <dbReference type="ARBA" id="ARBA00053004"/>
    </source>
</evidence>
<feature type="transmembrane region" description="Helical" evidence="12">
    <location>
        <begin position="331"/>
        <end position="352"/>
    </location>
</feature>
<dbReference type="PANTHER" id="PTHR43867:SF4">
    <property type="entry name" value="BETA-(1-3)-GLUCOSYL TRANSFERASE"/>
    <property type="match status" value="1"/>
</dbReference>
<evidence type="ECO:0000256" key="4">
    <source>
        <dbReference type="ARBA" id="ARBA00022692"/>
    </source>
</evidence>
<keyword evidence="6 12" id="KW-1133">Transmembrane helix</keyword>
<sequence>MRVVLAALALVAGVHASLWFWSRETAQAPAAPNRFTSLSFAPFAQDEDAEDVGAKAETIRADLDVIAPVTDAIRTYSSTTGLELVPPLAAEKNLQVTLGIWIDKDEVRNKREIDAAVDLASRNSNVKGIVVGNETILRADKSVQEMIDLIREVKGRTDTPVTTGEIWNTWLDHPELASAVDFLAVHILPYWEGIPADQSVDYALGIYEKLRAAFPGKHIVIAEFGWPSSGFNRNAATTGEITQAEVIREFTSRAKARGIDYNIVEAIDQPWKGAIEGNVGPYWGVFDASRHAKFNFSGPIEERTFWPRMIAAMLMGFLLSLPVLKIRGATFVQALVLVGAANGVGAWTALMLDHWLTHYFVLGAQIAMGVGSVLLVPLVIVILTRIEEISAIAFGRKHRRLIEATLPAAHDVPKVSIHVPAYREPPDMLIKTLNSVAALDYPNFECVVIVNNTPDPAFWMPIEAHCKELGERFKFLNAERIEGFKAGALRLAMKHTADDAAIIGVIDADYVVAPNWLKDLVPAFGDPRVGIVQAPQDHRDADTSVLHTFMNSEYAGFFDIGMVERNEQNAIIIHGTMCLMRRSAMDDAGGWSSDTICEDSDLGLAILKRGWQAHYTRTRYGWGLLPNDYDGFRKQRHRWTFGGMQIVTKHLGTMLRGGDLTPDQRRTYIVGWLNWMGAETVGVVIAVLNLIWVPIVVFGNVQVPEAVLTVPILAGFFIYLIHFMSLYRLRVKHSLFSTIGAAFAAMALQLTVARAVGEWVVKQHMAFIRTAKGGKAAKRSFPAFWEAILGGLLLAGAALVFFTNYHDVFEIHLFSAVLLVQSLPFLAASAIAGLERTPLNDLAFTAKVGDRIIALIERKAPAALPPTLVPEPVAVPAPVPVSAPVAAAVAAIAANEAAPAV</sequence>
<feature type="transmembrane region" description="Helical" evidence="12">
    <location>
        <begin position="358"/>
        <end position="383"/>
    </location>
</feature>
<evidence type="ECO:0000256" key="5">
    <source>
        <dbReference type="ARBA" id="ARBA00022842"/>
    </source>
</evidence>
<dbReference type="RefSeq" id="WP_222874621.1">
    <property type="nucleotide sequence ID" value="NZ_AP023361.1"/>
</dbReference>
<evidence type="ECO:0000256" key="11">
    <source>
        <dbReference type="ARBA" id="ARBA00078564"/>
    </source>
</evidence>
<keyword evidence="14" id="KW-1185">Reference proteome</keyword>
<dbReference type="KEGG" id="tso:IZ6_16690"/>
<dbReference type="Pfam" id="PF13641">
    <property type="entry name" value="Glyco_tranf_2_3"/>
    <property type="match status" value="1"/>
</dbReference>
<name>A0A6S6QKQ3_9HYPH</name>
<organism evidence="13 14">
    <name type="scientific">Terrihabitans soli</name>
    <dbReference type="NCBI Taxonomy" id="708113"/>
    <lineage>
        <taxon>Bacteria</taxon>
        <taxon>Pseudomonadati</taxon>
        <taxon>Pseudomonadota</taxon>
        <taxon>Alphaproteobacteria</taxon>
        <taxon>Hyphomicrobiales</taxon>
        <taxon>Terrihabitans</taxon>
    </lineage>
</organism>
<evidence type="ECO:0000256" key="10">
    <source>
        <dbReference type="ARBA" id="ARBA00068721"/>
    </source>
</evidence>
<keyword evidence="2" id="KW-0328">Glycosyltransferase</keyword>
<evidence type="ECO:0000256" key="2">
    <source>
        <dbReference type="ARBA" id="ARBA00022676"/>
    </source>
</evidence>
<dbReference type="GO" id="GO:0005886">
    <property type="term" value="C:plasma membrane"/>
    <property type="evidence" value="ECO:0007669"/>
    <property type="project" value="TreeGrafter"/>
</dbReference>
<dbReference type="FunFam" id="3.90.550.10:FF:000164">
    <property type="entry name" value="Beta-(1-3)-glucosyl transferase"/>
    <property type="match status" value="1"/>
</dbReference>
<feature type="transmembrane region" description="Helical" evidence="12">
    <location>
        <begin position="305"/>
        <end position="324"/>
    </location>
</feature>
<evidence type="ECO:0000256" key="7">
    <source>
        <dbReference type="ARBA" id="ARBA00023136"/>
    </source>
</evidence>
<dbReference type="InterPro" id="IPR017853">
    <property type="entry name" value="GH"/>
</dbReference>
<feature type="transmembrane region" description="Helical" evidence="12">
    <location>
        <begin position="783"/>
        <end position="805"/>
    </location>
</feature>
<dbReference type="Gene3D" id="3.90.550.10">
    <property type="entry name" value="Spore Coat Polysaccharide Biosynthesis Protein SpsA, Chain A"/>
    <property type="match status" value="1"/>
</dbReference>
<gene>
    <name evidence="13" type="primary">ndvB</name>
    <name evidence="13" type="ORF">IZ6_16690</name>
</gene>
<dbReference type="SUPFAM" id="SSF53448">
    <property type="entry name" value="Nucleotide-diphospho-sugar transferases"/>
    <property type="match status" value="1"/>
</dbReference>
<dbReference type="EMBL" id="AP023361">
    <property type="protein sequence ID" value="BCJ90934.1"/>
    <property type="molecule type" value="Genomic_DNA"/>
</dbReference>
<dbReference type="InterPro" id="IPR050321">
    <property type="entry name" value="Glycosyltr_2/OpgH_subfam"/>
</dbReference>
<evidence type="ECO:0000256" key="6">
    <source>
        <dbReference type="ARBA" id="ARBA00022989"/>
    </source>
</evidence>
<dbReference type="PANTHER" id="PTHR43867">
    <property type="entry name" value="CELLULOSE SYNTHASE CATALYTIC SUBUNIT A [UDP-FORMING]"/>
    <property type="match status" value="1"/>
</dbReference>
<dbReference type="InterPro" id="IPR029044">
    <property type="entry name" value="Nucleotide-diphossugar_trans"/>
</dbReference>
<keyword evidence="5" id="KW-0460">Magnesium</keyword>
<feature type="transmembrane region" description="Helical" evidence="12">
    <location>
        <begin position="811"/>
        <end position="834"/>
    </location>
</feature>
<dbReference type="Proteomes" id="UP000515317">
    <property type="component" value="Chromosome"/>
</dbReference>
<dbReference type="EC" id="2.4.1.336" evidence="9"/>
<reference evidence="13 14" key="1">
    <citation type="submission" date="2020-08" db="EMBL/GenBank/DDBJ databases">
        <title>Genome sequence of Rhizobiales bacterium strain IZ6.</title>
        <authorList>
            <person name="Nakai R."/>
            <person name="Naganuma T."/>
        </authorList>
    </citation>
    <scope>NUCLEOTIDE SEQUENCE [LARGE SCALE GENOMIC DNA]</scope>
    <source>
        <strain evidence="13 14">IZ6</strain>
    </source>
</reference>
<proteinExistence type="predicted"/>
<dbReference type="Gene3D" id="3.20.20.80">
    <property type="entry name" value="Glycosidases"/>
    <property type="match status" value="1"/>
</dbReference>
<protein>
    <recommendedName>
        <fullName evidence="10">Beta-monoglucosyldiacylglycerol synthase</fullName>
        <ecNumber evidence="9">2.4.1.336</ecNumber>
    </recommendedName>
    <alternativeName>
        <fullName evidence="11">UDP-glucose:1,2-diacylglycerol 3-beta-D-glucosyltransferase</fullName>
    </alternativeName>
</protein>
<evidence type="ECO:0000313" key="13">
    <source>
        <dbReference type="EMBL" id="BCJ90934.1"/>
    </source>
</evidence>
<evidence type="ECO:0000313" key="14">
    <source>
        <dbReference type="Proteomes" id="UP000515317"/>
    </source>
</evidence>
<comment type="subcellular location">
    <subcellularLocation>
        <location evidence="1">Membrane</location>
        <topology evidence="1">Multi-pass membrane protein</topology>
    </subcellularLocation>
</comment>
<evidence type="ECO:0000256" key="3">
    <source>
        <dbReference type="ARBA" id="ARBA00022679"/>
    </source>
</evidence>
<feature type="transmembrane region" description="Helical" evidence="12">
    <location>
        <begin position="707"/>
        <end position="727"/>
    </location>
</feature>
<feature type="transmembrane region" description="Helical" evidence="12">
    <location>
        <begin position="672"/>
        <end position="695"/>
    </location>
</feature>
<keyword evidence="4 12" id="KW-0812">Transmembrane</keyword>
<keyword evidence="3 13" id="KW-0808">Transferase</keyword>
<evidence type="ECO:0000256" key="1">
    <source>
        <dbReference type="ARBA" id="ARBA00004141"/>
    </source>
</evidence>
<keyword evidence="7 12" id="KW-0472">Membrane</keyword>
<evidence type="ECO:0000256" key="12">
    <source>
        <dbReference type="SAM" id="Phobius"/>
    </source>
</evidence>
<evidence type="ECO:0000256" key="9">
    <source>
        <dbReference type="ARBA" id="ARBA00066964"/>
    </source>
</evidence>
<dbReference type="SUPFAM" id="SSF51445">
    <property type="entry name" value="(Trans)glycosidases"/>
    <property type="match status" value="1"/>
</dbReference>
<comment type="catalytic activity">
    <reaction evidence="8">
        <text>a 1,2-diacyl-sn-glycerol + UDP-alpha-D-glucose = a 1,2-diacyl-3-O-(beta-D-glucopyranosyl)-sn-glycerol + UDP + H(+)</text>
        <dbReference type="Rhea" id="RHEA:17285"/>
        <dbReference type="ChEBI" id="CHEBI:15378"/>
        <dbReference type="ChEBI" id="CHEBI:17815"/>
        <dbReference type="ChEBI" id="CHEBI:58223"/>
        <dbReference type="ChEBI" id="CHEBI:58885"/>
        <dbReference type="ChEBI" id="CHEBI:75799"/>
        <dbReference type="EC" id="2.4.1.336"/>
    </reaction>
</comment>
<dbReference type="GO" id="GO:0016758">
    <property type="term" value="F:hexosyltransferase activity"/>
    <property type="evidence" value="ECO:0007669"/>
    <property type="project" value="TreeGrafter"/>
</dbReference>
<dbReference type="AlphaFoldDB" id="A0A6S6QKQ3"/>